<evidence type="ECO:0000313" key="2">
    <source>
        <dbReference type="EMBL" id="BAY85917.1"/>
    </source>
</evidence>
<proteinExistence type="predicted"/>
<dbReference type="AlphaFoldDB" id="A0A1Z4LXD3"/>
<accession>A0A1Z4LXD3</accession>
<organism evidence="2 3">
    <name type="scientific">Calothrix parasitica NIES-267</name>
    <dbReference type="NCBI Taxonomy" id="1973488"/>
    <lineage>
        <taxon>Bacteria</taxon>
        <taxon>Bacillati</taxon>
        <taxon>Cyanobacteriota</taxon>
        <taxon>Cyanophyceae</taxon>
        <taxon>Nostocales</taxon>
        <taxon>Calotrichaceae</taxon>
        <taxon>Calothrix</taxon>
    </lineage>
</organism>
<reference evidence="2 3" key="1">
    <citation type="submission" date="2017-06" db="EMBL/GenBank/DDBJ databases">
        <title>Genome sequencing of cyanobaciteial culture collection at National Institute for Environmental Studies (NIES).</title>
        <authorList>
            <person name="Hirose Y."/>
            <person name="Shimura Y."/>
            <person name="Fujisawa T."/>
            <person name="Nakamura Y."/>
            <person name="Kawachi M."/>
        </authorList>
    </citation>
    <scope>NUCLEOTIDE SEQUENCE [LARGE SCALE GENOMIC DNA]</scope>
    <source>
        <strain evidence="2 3">NIES-267</strain>
    </source>
</reference>
<dbReference type="Pfam" id="PF20026">
    <property type="entry name" value="DUF6434"/>
    <property type="match status" value="1"/>
</dbReference>
<feature type="domain" description="DUF6434" evidence="1">
    <location>
        <begin position="73"/>
        <end position="135"/>
    </location>
</feature>
<evidence type="ECO:0000313" key="3">
    <source>
        <dbReference type="Proteomes" id="UP000218418"/>
    </source>
</evidence>
<sequence>MERPKLKNISSAEEFKNWYWLKEELIAYCREVGIKTTGGKFEIAERIVNYLNTGETQINQAQNKSIQKPASNFDWKNEPLTADTVITDNYKNNSNVRQFFLQQVGAKFSFSIDLMQWMKDNVGKTLGDAVVEWHRLQEIKKNPNYQSVIPAHNQYNQYTRDFLADNPDKSIKDARKYWQLKRSIPGNLKYSKSDLLLNDD</sequence>
<evidence type="ECO:0000259" key="1">
    <source>
        <dbReference type="Pfam" id="PF20026"/>
    </source>
</evidence>
<dbReference type="OrthoDB" id="9778090at2"/>
<keyword evidence="3" id="KW-1185">Reference proteome</keyword>
<dbReference type="EMBL" id="AP018227">
    <property type="protein sequence ID" value="BAY85917.1"/>
    <property type="molecule type" value="Genomic_DNA"/>
</dbReference>
<name>A0A1Z4LXD3_9CYAN</name>
<gene>
    <name evidence="2" type="ORF">NIES267_54230</name>
</gene>
<dbReference type="Pfam" id="PF18953">
    <property type="entry name" value="SAP_new25"/>
    <property type="match status" value="1"/>
</dbReference>
<dbReference type="Proteomes" id="UP000218418">
    <property type="component" value="Chromosome"/>
</dbReference>
<dbReference type="InterPro" id="IPR045492">
    <property type="entry name" value="DUF6434"/>
</dbReference>
<protein>
    <recommendedName>
        <fullName evidence="1">DUF6434 domain-containing protein</fullName>
    </recommendedName>
</protein>